<evidence type="ECO:0000313" key="9">
    <source>
        <dbReference type="EMBL" id="PEG31182.1"/>
    </source>
</evidence>
<protein>
    <submittedName>
        <fullName evidence="9">EamA/RhaT family transporter</fullName>
    </submittedName>
</protein>
<evidence type="ECO:0000313" key="10">
    <source>
        <dbReference type="Proteomes" id="UP000220840"/>
    </source>
</evidence>
<evidence type="ECO:0000256" key="5">
    <source>
        <dbReference type="ARBA" id="ARBA00022989"/>
    </source>
</evidence>
<organism evidence="9 10">
    <name type="scientific">Clostridium neonatale</name>
    <dbReference type="NCBI Taxonomy" id="137838"/>
    <lineage>
        <taxon>Bacteria</taxon>
        <taxon>Bacillati</taxon>
        <taxon>Bacillota</taxon>
        <taxon>Clostridia</taxon>
        <taxon>Eubacteriales</taxon>
        <taxon>Clostridiaceae</taxon>
        <taxon>Clostridium</taxon>
    </lineage>
</organism>
<dbReference type="GO" id="GO:0005886">
    <property type="term" value="C:plasma membrane"/>
    <property type="evidence" value="ECO:0007669"/>
    <property type="project" value="UniProtKB-SubCell"/>
</dbReference>
<dbReference type="Proteomes" id="UP000220840">
    <property type="component" value="Unassembled WGS sequence"/>
</dbReference>
<feature type="transmembrane region" description="Helical" evidence="7">
    <location>
        <begin position="247"/>
        <end position="267"/>
    </location>
</feature>
<keyword evidence="10" id="KW-1185">Reference proteome</keyword>
<dbReference type="SUPFAM" id="SSF103481">
    <property type="entry name" value="Multidrug resistance efflux transporter EmrE"/>
    <property type="match status" value="2"/>
</dbReference>
<accession>A0A2A7MH89</accession>
<keyword evidence="6 7" id="KW-0472">Membrane</keyword>
<keyword evidence="4 7" id="KW-0812">Transmembrane</keyword>
<evidence type="ECO:0000256" key="4">
    <source>
        <dbReference type="ARBA" id="ARBA00022692"/>
    </source>
</evidence>
<evidence type="ECO:0000256" key="1">
    <source>
        <dbReference type="ARBA" id="ARBA00004651"/>
    </source>
</evidence>
<feature type="transmembrane region" description="Helical" evidence="7">
    <location>
        <begin position="106"/>
        <end position="124"/>
    </location>
</feature>
<feature type="domain" description="EamA" evidence="8">
    <location>
        <begin position="7"/>
        <end position="146"/>
    </location>
</feature>
<feature type="transmembrane region" description="Helical" evidence="7">
    <location>
        <begin position="159"/>
        <end position="175"/>
    </location>
</feature>
<dbReference type="RefSeq" id="WP_058295340.1">
    <property type="nucleotide sequence ID" value="NZ_LN890328.1"/>
</dbReference>
<sequence length="309" mass="33397">MKESKLKGNSMLILTALIWGTAFVAQSVGMDFVGPFTFLAARSIIGGIVLIPCIFLLNKIGSKDKKIEKKENKKDLIVGGVLCGIVLCVASSLQQVGIIYTSVGKAGFITALYIVIVPILGLFLKKKVQSNVWLSVVISMVGLYLLCVKENLGINKGDFLMFLSAFVFSIHILVIDHFSPIVDGVKMSCIQFFVCGIIAFIPAVIFENPELKNILAAYTPILYSGIMSCGVAYTLQIVGQKYTDPVLASLILSLESVFAALSGWLILKEVFSGKELIGCILVFSAIIMAQLPSKSSSINNEVPIENSEV</sequence>
<feature type="transmembrane region" description="Helical" evidence="7">
    <location>
        <begin position="77"/>
        <end position="100"/>
    </location>
</feature>
<feature type="transmembrane region" description="Helical" evidence="7">
    <location>
        <begin position="217"/>
        <end position="235"/>
    </location>
</feature>
<dbReference type="Pfam" id="PF00892">
    <property type="entry name" value="EamA"/>
    <property type="match status" value="2"/>
</dbReference>
<evidence type="ECO:0000256" key="2">
    <source>
        <dbReference type="ARBA" id="ARBA00007362"/>
    </source>
</evidence>
<keyword evidence="3" id="KW-1003">Cell membrane</keyword>
<feature type="transmembrane region" description="Helical" evidence="7">
    <location>
        <begin position="37"/>
        <end position="57"/>
    </location>
</feature>
<evidence type="ECO:0000259" key="8">
    <source>
        <dbReference type="Pfam" id="PF00892"/>
    </source>
</evidence>
<dbReference type="InterPro" id="IPR051258">
    <property type="entry name" value="Diverse_Substrate_Transporter"/>
</dbReference>
<dbReference type="InterPro" id="IPR000620">
    <property type="entry name" value="EamA_dom"/>
</dbReference>
<evidence type="ECO:0000256" key="6">
    <source>
        <dbReference type="ARBA" id="ARBA00023136"/>
    </source>
</evidence>
<gene>
    <name evidence="9" type="ORF">CQ394_05505</name>
</gene>
<dbReference type="InterPro" id="IPR037185">
    <property type="entry name" value="EmrE-like"/>
</dbReference>
<comment type="caution">
    <text evidence="9">The sequence shown here is derived from an EMBL/GenBank/DDBJ whole genome shotgun (WGS) entry which is preliminary data.</text>
</comment>
<evidence type="ECO:0000256" key="3">
    <source>
        <dbReference type="ARBA" id="ARBA00022475"/>
    </source>
</evidence>
<dbReference type="PANTHER" id="PTHR42920:SF5">
    <property type="entry name" value="EAMA DOMAIN-CONTAINING PROTEIN"/>
    <property type="match status" value="1"/>
</dbReference>
<feature type="transmembrane region" description="Helical" evidence="7">
    <location>
        <begin position="131"/>
        <end position="147"/>
    </location>
</feature>
<dbReference type="AlphaFoldDB" id="A0A2A7MH89"/>
<evidence type="ECO:0000256" key="7">
    <source>
        <dbReference type="SAM" id="Phobius"/>
    </source>
</evidence>
<comment type="similarity">
    <text evidence="2">Belongs to the EamA transporter family.</text>
</comment>
<feature type="transmembrane region" description="Helical" evidence="7">
    <location>
        <begin position="187"/>
        <end position="205"/>
    </location>
</feature>
<dbReference type="EMBL" id="PDCJ01000001">
    <property type="protein sequence ID" value="PEG31182.1"/>
    <property type="molecule type" value="Genomic_DNA"/>
</dbReference>
<dbReference type="OrthoDB" id="9804865at2"/>
<comment type="subcellular location">
    <subcellularLocation>
        <location evidence="1">Cell membrane</location>
        <topology evidence="1">Multi-pass membrane protein</topology>
    </subcellularLocation>
</comment>
<dbReference type="STRING" id="137838.GCA_001458595_02569"/>
<dbReference type="PANTHER" id="PTHR42920">
    <property type="entry name" value="OS03G0707200 PROTEIN-RELATED"/>
    <property type="match status" value="1"/>
</dbReference>
<reference evidence="9 10" key="1">
    <citation type="submission" date="2017-10" db="EMBL/GenBank/DDBJ databases">
        <title>Effective Description of Clostridium neonatale sp. nov. linked to necrotizing enterocolitis in neonates and a clarification of species assignable to the genus Clostridium (Prazmowski 1880) emend. Lawson and Rainey 2016.</title>
        <authorList>
            <person name="Bernard K."/>
            <person name="Burdz T."/>
            <person name="Wiebe D."/>
            <person name="Balcewich B."/>
            <person name="Alfa M."/>
            <person name="Bernier A.-M."/>
        </authorList>
    </citation>
    <scope>NUCLEOTIDE SEQUENCE [LARGE SCALE GENOMIC DNA]</scope>
    <source>
        <strain evidence="9 10">LCDC99A005</strain>
    </source>
</reference>
<proteinExistence type="inferred from homology"/>
<feature type="domain" description="EamA" evidence="8">
    <location>
        <begin position="156"/>
        <end position="288"/>
    </location>
</feature>
<name>A0A2A7MH89_9CLOT</name>
<keyword evidence="5 7" id="KW-1133">Transmembrane helix</keyword>